<dbReference type="GO" id="GO:0016491">
    <property type="term" value="F:oxidoreductase activity"/>
    <property type="evidence" value="ECO:0007669"/>
    <property type="project" value="UniProtKB-KW"/>
</dbReference>
<keyword evidence="5" id="KW-1185">Reference proteome</keyword>
<protein>
    <submittedName>
        <fullName evidence="4">Thioredoxin reductase</fullName>
    </submittedName>
</protein>
<feature type="domain" description="FAD/NAD(P)-binding" evidence="3">
    <location>
        <begin position="6"/>
        <end position="282"/>
    </location>
</feature>
<dbReference type="InterPro" id="IPR050097">
    <property type="entry name" value="Ferredoxin-NADP_redctase_2"/>
</dbReference>
<dbReference type="Pfam" id="PF07992">
    <property type="entry name" value="Pyr_redox_2"/>
    <property type="match status" value="1"/>
</dbReference>
<dbReference type="RefSeq" id="WP_084372757.1">
    <property type="nucleotide sequence ID" value="NZ_FWYF01000002.1"/>
</dbReference>
<sequence>MDKSFEVIIIGGSYAGLSAALALGRSLRKVLVIDAGKPCNLPTPHAHNLLTQDGVAPDEISAIAKSQVEKYNTVQFYEGLAIGGNKIPGGFTITTADGIIFSAKKLIFATGLKDIMPDIEGFAECWGQSVVHCPYCHGYEIRQLKTGIVANGEKAHHYATLISNWTDELTVFTHGPSTLTADQTKQISKHAISIVETPIKRIQHVNGQVQAIVLEDDTKVELRAIYSGPEFVQHSRIPEELGCQLNEQGLIHVDGFQLTSVPGVYACGDNSTMRSLSLAVASGTKAGVVVNKDLIEEVF</sequence>
<dbReference type="InterPro" id="IPR023753">
    <property type="entry name" value="FAD/NAD-binding_dom"/>
</dbReference>
<proteinExistence type="predicted"/>
<gene>
    <name evidence="4" type="ORF">SAMN04488029_2083</name>
</gene>
<dbReference type="AlphaFoldDB" id="A0A1W2GE25"/>
<evidence type="ECO:0000313" key="4">
    <source>
        <dbReference type="EMBL" id="SMD34578.1"/>
    </source>
</evidence>
<keyword evidence="2" id="KW-0560">Oxidoreductase</keyword>
<dbReference type="PRINTS" id="PR00469">
    <property type="entry name" value="PNDRDTASEII"/>
</dbReference>
<keyword evidence="1" id="KW-0285">Flavoprotein</keyword>
<dbReference type="SUPFAM" id="SSF51905">
    <property type="entry name" value="FAD/NAD(P)-binding domain"/>
    <property type="match status" value="1"/>
</dbReference>
<accession>A0A1W2GE25</accession>
<evidence type="ECO:0000256" key="2">
    <source>
        <dbReference type="ARBA" id="ARBA00023002"/>
    </source>
</evidence>
<dbReference type="PRINTS" id="PR00368">
    <property type="entry name" value="FADPNR"/>
</dbReference>
<evidence type="ECO:0000259" key="3">
    <source>
        <dbReference type="Pfam" id="PF07992"/>
    </source>
</evidence>
<dbReference type="STRING" id="692418.SAMN04488029_2083"/>
<name>A0A1W2GE25_REIFA</name>
<dbReference type="Proteomes" id="UP000192472">
    <property type="component" value="Unassembled WGS sequence"/>
</dbReference>
<organism evidence="4 5">
    <name type="scientific">Reichenbachiella faecimaris</name>
    <dbReference type="NCBI Taxonomy" id="692418"/>
    <lineage>
        <taxon>Bacteria</taxon>
        <taxon>Pseudomonadati</taxon>
        <taxon>Bacteroidota</taxon>
        <taxon>Cytophagia</taxon>
        <taxon>Cytophagales</taxon>
        <taxon>Reichenbachiellaceae</taxon>
        <taxon>Reichenbachiella</taxon>
    </lineage>
</organism>
<dbReference type="Gene3D" id="3.50.50.60">
    <property type="entry name" value="FAD/NAD(P)-binding domain"/>
    <property type="match status" value="2"/>
</dbReference>
<dbReference type="EMBL" id="FWYF01000002">
    <property type="protein sequence ID" value="SMD34578.1"/>
    <property type="molecule type" value="Genomic_DNA"/>
</dbReference>
<evidence type="ECO:0000256" key="1">
    <source>
        <dbReference type="ARBA" id="ARBA00022630"/>
    </source>
</evidence>
<dbReference type="OrthoDB" id="9806179at2"/>
<evidence type="ECO:0000313" key="5">
    <source>
        <dbReference type="Proteomes" id="UP000192472"/>
    </source>
</evidence>
<dbReference type="PANTHER" id="PTHR48105">
    <property type="entry name" value="THIOREDOXIN REDUCTASE 1-RELATED-RELATED"/>
    <property type="match status" value="1"/>
</dbReference>
<reference evidence="4 5" key="1">
    <citation type="submission" date="2017-04" db="EMBL/GenBank/DDBJ databases">
        <authorList>
            <person name="Afonso C.L."/>
            <person name="Miller P.J."/>
            <person name="Scott M.A."/>
            <person name="Spackman E."/>
            <person name="Goraichik I."/>
            <person name="Dimitrov K.M."/>
            <person name="Suarez D.L."/>
            <person name="Swayne D.E."/>
        </authorList>
    </citation>
    <scope>NUCLEOTIDE SEQUENCE [LARGE SCALE GENOMIC DNA]</scope>
    <source>
        <strain evidence="4 5">DSM 26133</strain>
    </source>
</reference>
<dbReference type="InterPro" id="IPR036188">
    <property type="entry name" value="FAD/NAD-bd_sf"/>
</dbReference>